<dbReference type="RefSeq" id="WP_135087089.1">
    <property type="nucleotide sequence ID" value="NZ_SPDV01000021.1"/>
</dbReference>
<keyword evidence="5 8" id="KW-1133">Transmembrane helix</keyword>
<protein>
    <submittedName>
        <fullName evidence="10">Tetratricopeptide repeat protein</fullName>
    </submittedName>
</protein>
<keyword evidence="3" id="KW-1003">Cell membrane</keyword>
<comment type="caution">
    <text evidence="10">The sequence shown here is derived from an EMBL/GenBank/DDBJ whole genome shotgun (WGS) entry which is preliminary data.</text>
</comment>
<dbReference type="Proteomes" id="UP000298213">
    <property type="component" value="Unassembled WGS sequence"/>
</dbReference>
<evidence type="ECO:0000256" key="4">
    <source>
        <dbReference type="ARBA" id="ARBA00022692"/>
    </source>
</evidence>
<gene>
    <name evidence="10" type="ORF">E2493_12035</name>
</gene>
<organism evidence="10 11">
    <name type="scientific">Sphingomonas parva</name>
    <dbReference type="NCBI Taxonomy" id="2555898"/>
    <lineage>
        <taxon>Bacteria</taxon>
        <taxon>Pseudomonadati</taxon>
        <taxon>Pseudomonadota</taxon>
        <taxon>Alphaproteobacteria</taxon>
        <taxon>Sphingomonadales</taxon>
        <taxon>Sphingomonadaceae</taxon>
        <taxon>Sphingomonas</taxon>
    </lineage>
</organism>
<dbReference type="PANTHER" id="PTHR38035">
    <property type="entry name" value="UPF0070 PROTEIN YFGM"/>
    <property type="match status" value="1"/>
</dbReference>
<evidence type="ECO:0000256" key="1">
    <source>
        <dbReference type="ARBA" id="ARBA00004167"/>
    </source>
</evidence>
<evidence type="ECO:0000259" key="9">
    <source>
        <dbReference type="Pfam" id="PF09976"/>
    </source>
</evidence>
<proteinExistence type="predicted"/>
<keyword evidence="11" id="KW-1185">Reference proteome</keyword>
<dbReference type="InterPro" id="IPR026039">
    <property type="entry name" value="YfgM"/>
</dbReference>
<dbReference type="InterPro" id="IPR018704">
    <property type="entry name" value="SecYEG/CpoB_TPR"/>
</dbReference>
<evidence type="ECO:0000256" key="7">
    <source>
        <dbReference type="ARBA" id="ARBA00023186"/>
    </source>
</evidence>
<dbReference type="GO" id="GO:0044877">
    <property type="term" value="F:protein-containing complex binding"/>
    <property type="evidence" value="ECO:0007669"/>
    <property type="project" value="InterPro"/>
</dbReference>
<evidence type="ECO:0000256" key="2">
    <source>
        <dbReference type="ARBA" id="ARBA00004236"/>
    </source>
</evidence>
<keyword evidence="4 8" id="KW-0812">Transmembrane</keyword>
<name>A0A4Y8ZPH7_9SPHN</name>
<dbReference type="PANTHER" id="PTHR38035:SF1">
    <property type="entry name" value="ANCILLARY SECYEG TRANSLOCON SUBUNIT"/>
    <property type="match status" value="1"/>
</dbReference>
<sequence>MAIKPADNESFYREVDEELRRDQMRTLWERYGKLAILAVVLILAAIAGVIWWKNQQQVKAGKQGQELLAAFDDVAQGKKSAAGPRFDALAKSDSPGYRAAGLLTKADLAIEANNLDAAAALFQQVSRDESLDQNYRDLALIRLTHVQFDKLAPQAVVDRLKGFAVAGHPWFGSAGEMVAISYLKLNKPNEAGKIFAALAKDKKVPDSLRSRATQMAGSLGIDAVEDSAATQEAKQ</sequence>
<evidence type="ECO:0000256" key="6">
    <source>
        <dbReference type="ARBA" id="ARBA00023136"/>
    </source>
</evidence>
<reference evidence="10 11" key="1">
    <citation type="submission" date="2019-03" db="EMBL/GenBank/DDBJ databases">
        <title>Genome sequence of Sphingomonas sp. 17J27-24.</title>
        <authorList>
            <person name="Kim M."/>
            <person name="Maeng S."/>
            <person name="Sathiyaraj S."/>
        </authorList>
    </citation>
    <scope>NUCLEOTIDE SEQUENCE [LARGE SCALE GENOMIC DNA]</scope>
    <source>
        <strain evidence="10 11">17J27-24</strain>
    </source>
</reference>
<dbReference type="EMBL" id="SPDV01000021">
    <property type="protein sequence ID" value="TFI57920.1"/>
    <property type="molecule type" value="Genomic_DNA"/>
</dbReference>
<evidence type="ECO:0000313" key="11">
    <source>
        <dbReference type="Proteomes" id="UP000298213"/>
    </source>
</evidence>
<dbReference type="OrthoDB" id="7173339at2"/>
<dbReference type="Pfam" id="PF09976">
    <property type="entry name" value="TPR_21"/>
    <property type="match status" value="1"/>
</dbReference>
<keyword evidence="6 8" id="KW-0472">Membrane</keyword>
<dbReference type="AlphaFoldDB" id="A0A4Y8ZPH7"/>
<evidence type="ECO:0000256" key="3">
    <source>
        <dbReference type="ARBA" id="ARBA00022475"/>
    </source>
</evidence>
<keyword evidence="7" id="KW-0143">Chaperone</keyword>
<accession>A0A4Y8ZPH7</accession>
<evidence type="ECO:0000256" key="5">
    <source>
        <dbReference type="ARBA" id="ARBA00022989"/>
    </source>
</evidence>
<dbReference type="GO" id="GO:0005886">
    <property type="term" value="C:plasma membrane"/>
    <property type="evidence" value="ECO:0007669"/>
    <property type="project" value="UniProtKB-SubCell"/>
</dbReference>
<evidence type="ECO:0000256" key="8">
    <source>
        <dbReference type="SAM" id="Phobius"/>
    </source>
</evidence>
<comment type="subcellular location">
    <subcellularLocation>
        <location evidence="2">Cell membrane</location>
    </subcellularLocation>
    <subcellularLocation>
        <location evidence="1">Membrane</location>
        <topology evidence="1">Single-pass membrane protein</topology>
    </subcellularLocation>
</comment>
<feature type="domain" description="Ancillary SecYEG translocon subunit/Cell division coordinator CpoB TPR" evidence="9">
    <location>
        <begin position="27"/>
        <end position="161"/>
    </location>
</feature>
<feature type="transmembrane region" description="Helical" evidence="8">
    <location>
        <begin position="34"/>
        <end position="52"/>
    </location>
</feature>
<evidence type="ECO:0000313" key="10">
    <source>
        <dbReference type="EMBL" id="TFI57920.1"/>
    </source>
</evidence>